<accession>A0AAU0UM28</accession>
<dbReference type="PANTHER" id="PTHR42988:SF2">
    <property type="entry name" value="CYCLIC NUCLEOTIDE PHOSPHODIESTERASE CBUA0032-RELATED"/>
    <property type="match status" value="1"/>
</dbReference>
<dbReference type="InterPro" id="IPR045533">
    <property type="entry name" value="GAAD"/>
</dbReference>
<protein>
    <submittedName>
        <fullName evidence="7">Metallophosphoesterase</fullName>
    </submittedName>
</protein>
<evidence type="ECO:0000256" key="3">
    <source>
        <dbReference type="ARBA" id="ARBA00023004"/>
    </source>
</evidence>
<dbReference type="InterPro" id="IPR029052">
    <property type="entry name" value="Metallo-depent_PP-like"/>
</dbReference>
<evidence type="ECO:0000259" key="6">
    <source>
        <dbReference type="Pfam" id="PF19976"/>
    </source>
</evidence>
<dbReference type="Pfam" id="PF19976">
    <property type="entry name" value="GAAD"/>
    <property type="match status" value="1"/>
</dbReference>
<dbReference type="PANTHER" id="PTHR42988">
    <property type="entry name" value="PHOSPHOHYDROLASE"/>
    <property type="match status" value="1"/>
</dbReference>
<dbReference type="InterPro" id="IPR050884">
    <property type="entry name" value="CNP_phosphodiesterase-III"/>
</dbReference>
<dbReference type="EMBL" id="CP121694">
    <property type="protein sequence ID" value="WRO21345.1"/>
    <property type="molecule type" value="Genomic_DNA"/>
</dbReference>
<dbReference type="GO" id="GO:0016787">
    <property type="term" value="F:hydrolase activity"/>
    <property type="evidence" value="ECO:0007669"/>
    <property type="project" value="UniProtKB-KW"/>
</dbReference>
<dbReference type="SUPFAM" id="SSF56300">
    <property type="entry name" value="Metallo-dependent phosphatases"/>
    <property type="match status" value="1"/>
</dbReference>
<keyword evidence="2" id="KW-0378">Hydrolase</keyword>
<reference evidence="7 8" key="1">
    <citation type="submission" date="2023-04" db="EMBL/GenBank/DDBJ databases">
        <authorList>
            <person name="Hsu D."/>
        </authorList>
    </citation>
    <scope>NUCLEOTIDE SEQUENCE [LARGE SCALE GENOMIC DNA]</scope>
    <source>
        <strain evidence="7 8">MK1</strain>
    </source>
</reference>
<dbReference type="Pfam" id="PF00149">
    <property type="entry name" value="Metallophos"/>
    <property type="match status" value="1"/>
</dbReference>
<feature type="domain" description="Calcineurin-like phosphoesterase" evidence="5">
    <location>
        <begin position="7"/>
        <end position="248"/>
    </location>
</feature>
<comment type="similarity">
    <text evidence="4">Belongs to the cyclic nucleotide phosphodiesterase class-III family.</text>
</comment>
<dbReference type="GO" id="GO:0046872">
    <property type="term" value="F:metal ion binding"/>
    <property type="evidence" value="ECO:0007669"/>
    <property type="project" value="UniProtKB-KW"/>
</dbReference>
<dbReference type="KEGG" id="dbc:MFMK1_001153"/>
<name>A0AAU0UM28_9FIRM</name>
<evidence type="ECO:0000256" key="1">
    <source>
        <dbReference type="ARBA" id="ARBA00022723"/>
    </source>
</evidence>
<keyword evidence="3" id="KW-0408">Iron</keyword>
<feature type="domain" description="GTPase-associated adaptor" evidence="6">
    <location>
        <begin position="369"/>
        <end position="428"/>
    </location>
</feature>
<dbReference type="AlphaFoldDB" id="A0AAU0UM28"/>
<dbReference type="Gene3D" id="3.60.21.10">
    <property type="match status" value="1"/>
</dbReference>
<dbReference type="Proteomes" id="UP001329915">
    <property type="component" value="Chromosome"/>
</dbReference>
<evidence type="ECO:0000313" key="7">
    <source>
        <dbReference type="EMBL" id="WRO21345.1"/>
    </source>
</evidence>
<dbReference type="InterPro" id="IPR004843">
    <property type="entry name" value="Calcineurin-like_PHP"/>
</dbReference>
<dbReference type="RefSeq" id="WP_366924195.1">
    <property type="nucleotide sequence ID" value="NZ_CP121694.1"/>
</dbReference>
<keyword evidence="1" id="KW-0479">Metal-binding</keyword>
<evidence type="ECO:0000256" key="4">
    <source>
        <dbReference type="ARBA" id="ARBA00025742"/>
    </source>
</evidence>
<keyword evidence="8" id="KW-1185">Reference proteome</keyword>
<evidence type="ECO:0000256" key="2">
    <source>
        <dbReference type="ARBA" id="ARBA00022801"/>
    </source>
</evidence>
<evidence type="ECO:0000259" key="5">
    <source>
        <dbReference type="Pfam" id="PF00149"/>
    </source>
</evidence>
<sequence>MSQEAITFIHLSDIHFTKYSGDRLDLDADLRNEILIDIKNNAKREIGKVDGILVCGDIAFSGKSDEYSRANQFLKEVCSALDIPETSVFCVPGNHDVDQSVMKNSEGLFNIQEKIEEDNTDSSLTAYLRDPIFNKTLFLHIHQYNTKFAGKFMCHINENQFFWNKYFTLNDNSILRLVGLNSIVISSSNDTNERLMVVGEYQIPERQEGITYLSLCHHPPECWKDPDDILKNKMNERVRVQLYGHKHVQQVRHNNNSLIIGSGATHPHRSEREWKPRYNWLSVSVEGTKDHRKLKVILYPRILNETNDHFISDSSNCSEKNYTEYFLTLDYWKDNVKIPSEGTEPSKLLKVPDNHDEENLNTKDNCIPLRTLVYRFLELSFIKRSSILTKLNLIDEADEGIDHVDIIEKTIQKAMEGGTIQLLWDEINALYDADYK</sequence>
<organism evidence="7 8">
    <name type="scientific">Metallumcola ferriviriculae</name>
    <dbReference type="NCBI Taxonomy" id="3039180"/>
    <lineage>
        <taxon>Bacteria</taxon>
        <taxon>Bacillati</taxon>
        <taxon>Bacillota</taxon>
        <taxon>Clostridia</taxon>
        <taxon>Neomoorellales</taxon>
        <taxon>Desulfitibacteraceae</taxon>
        <taxon>Metallumcola</taxon>
    </lineage>
</organism>
<proteinExistence type="inferred from homology"/>
<gene>
    <name evidence="7" type="ORF">MFMK1_001153</name>
</gene>
<evidence type="ECO:0000313" key="8">
    <source>
        <dbReference type="Proteomes" id="UP001329915"/>
    </source>
</evidence>